<dbReference type="OrthoDB" id="57886at2"/>
<reference evidence="12 13" key="2">
    <citation type="submission" date="2019-08" db="EMBL/GenBank/DDBJ databases">
        <title>Jejuicoccus antrihumi gen. nov., sp. nov., a new member of the family Dermacoccaceae isolated from a cave.</title>
        <authorList>
            <person name="Schumann P."/>
            <person name="Kim I.S."/>
        </authorList>
    </citation>
    <scope>NUCLEOTIDE SEQUENCE [LARGE SCALE GENOMIC DNA]</scope>
    <source>
        <strain evidence="12 13">C5-26</strain>
    </source>
</reference>
<protein>
    <submittedName>
        <fullName evidence="12">Na+/H+ antiporter</fullName>
    </submittedName>
</protein>
<comment type="subcellular location">
    <subcellularLocation>
        <location evidence="1 10">Cell membrane</location>
        <topology evidence="1 10">Multi-pass membrane protein</topology>
    </subcellularLocation>
</comment>
<dbReference type="InterPro" id="IPR001607">
    <property type="entry name" value="Znf_UBP"/>
</dbReference>
<comment type="function">
    <text evidence="10">Na(+)/H(+) antiporter that extrudes sodium in exchange for external protons.</text>
</comment>
<dbReference type="RefSeq" id="WP_146321385.1">
    <property type="nucleotide sequence ID" value="NZ_VCQV01000079.1"/>
</dbReference>
<dbReference type="AlphaFoldDB" id="A0A563DQ77"/>
<dbReference type="InterPro" id="IPR004705">
    <property type="entry name" value="Cation/H_exchanger_CPA1_bac"/>
</dbReference>
<keyword evidence="4 10" id="KW-0812">Transmembrane</keyword>
<keyword evidence="2 10" id="KW-0813">Transport</keyword>
<dbReference type="Pfam" id="PF02148">
    <property type="entry name" value="zf-UBP"/>
    <property type="match status" value="1"/>
</dbReference>
<dbReference type="SUPFAM" id="SSF57850">
    <property type="entry name" value="RING/U-box"/>
    <property type="match status" value="1"/>
</dbReference>
<evidence type="ECO:0000256" key="9">
    <source>
        <dbReference type="ARBA" id="ARBA00023201"/>
    </source>
</evidence>
<keyword evidence="5 10" id="KW-1133">Transmembrane helix</keyword>
<feature type="transmembrane region" description="Helical" evidence="10">
    <location>
        <begin position="83"/>
        <end position="104"/>
    </location>
</feature>
<dbReference type="GO" id="GO:0015386">
    <property type="term" value="F:potassium:proton antiporter activity"/>
    <property type="evidence" value="ECO:0007669"/>
    <property type="project" value="TreeGrafter"/>
</dbReference>
<dbReference type="Pfam" id="PF00999">
    <property type="entry name" value="Na_H_Exchanger"/>
    <property type="match status" value="1"/>
</dbReference>
<evidence type="ECO:0000256" key="6">
    <source>
        <dbReference type="ARBA" id="ARBA00023053"/>
    </source>
</evidence>
<evidence type="ECO:0000256" key="1">
    <source>
        <dbReference type="ARBA" id="ARBA00004651"/>
    </source>
</evidence>
<feature type="transmembrane region" description="Helical" evidence="10">
    <location>
        <begin position="342"/>
        <end position="363"/>
    </location>
</feature>
<feature type="domain" description="UBP-type" evidence="11">
    <location>
        <begin position="537"/>
        <end position="625"/>
    </location>
</feature>
<dbReference type="GO" id="GO:0015385">
    <property type="term" value="F:sodium:proton antiporter activity"/>
    <property type="evidence" value="ECO:0007669"/>
    <property type="project" value="InterPro"/>
</dbReference>
<evidence type="ECO:0000313" key="12">
    <source>
        <dbReference type="EMBL" id="TWP32329.1"/>
    </source>
</evidence>
<evidence type="ECO:0000256" key="5">
    <source>
        <dbReference type="ARBA" id="ARBA00022989"/>
    </source>
</evidence>
<evidence type="ECO:0000259" key="11">
    <source>
        <dbReference type="PROSITE" id="PS50271"/>
    </source>
</evidence>
<proteinExistence type="inferred from homology"/>
<dbReference type="Proteomes" id="UP000320244">
    <property type="component" value="Unassembled WGS sequence"/>
</dbReference>
<feature type="transmembrane region" description="Helical" evidence="10">
    <location>
        <begin position="205"/>
        <end position="223"/>
    </location>
</feature>
<accession>A0A563DQ77</accession>
<comment type="similarity">
    <text evidence="10">Belongs to the monovalent cation:proton antiporter 1 (CPA1) transporter (TC 2.A.36) family.</text>
</comment>
<dbReference type="EMBL" id="VCQV01000079">
    <property type="protein sequence ID" value="TWP32329.1"/>
    <property type="molecule type" value="Genomic_DNA"/>
</dbReference>
<sequence length="625" mass="66879">MEIAGWLVVMSATVLVVAVASKRVGVTPPLSLVVVGVLASFIPGVPQVELSPDLVLIGLLPPLLYAAAIQSSLVDFRTFKVPILMLSVGLVAFTAVGVGLAVWWVLGVPFAAALALGAVVGPPDAVAATAIGRRIGLPRHVVTLLEGESLINDATAIVLLRTSAAAIVGAVTFGDVVGGFALSAIGGVVVGAVVAYVVGFVQKQVTEVVATTALSLLIPYLAYLPAEEIHASGVLSVVVAGLLLAHRAPVQQSATARIGQRTNWATIQFLLENVVFLLIGLQVRSIVRNVVHSSVSWSTIVLVCLVTFLAVVLLRPLWIFLYRVVLRLSGDPSGLPFRDAVVLSYAGMRGVVTLAAAFALPMQTPHRNVLVFAAMIVTAGTLLLQGSTLPTLARRLGVRGPDLLEDALQEAQVMRAASMAGLRFLEAARRDEEHPVNDAVANELRRRSERRVDGVWEQLGNAGEDSSPTPSEVYAAARLRMLQAEREEVLRIRDEGRVDHEILQHVMSVLDIEESMLDRAEARVETLRGAELRTPAAVAGECDDLIEATQRARPQPNANTCEQCRVDGTDPVHLRICLTCGQVGCCDSSVGRHATRHHQETGHPVMQSFEPGEVWRWCFKHQLLG</sequence>
<keyword evidence="3 10" id="KW-1003">Cell membrane</keyword>
<dbReference type="PANTHER" id="PTHR10110">
    <property type="entry name" value="SODIUM/HYDROGEN EXCHANGER"/>
    <property type="match status" value="1"/>
</dbReference>
<evidence type="ECO:0000256" key="7">
    <source>
        <dbReference type="ARBA" id="ARBA00023065"/>
    </source>
</evidence>
<dbReference type="GO" id="GO:0005886">
    <property type="term" value="C:plasma membrane"/>
    <property type="evidence" value="ECO:0007669"/>
    <property type="project" value="UniProtKB-SubCell"/>
</dbReference>
<dbReference type="InterPro" id="IPR006153">
    <property type="entry name" value="Cation/H_exchanger_TM"/>
</dbReference>
<feature type="transmembrane region" description="Helical" evidence="10">
    <location>
        <begin position="299"/>
        <end position="321"/>
    </location>
</feature>
<keyword evidence="6 10" id="KW-0915">Sodium</keyword>
<evidence type="ECO:0000256" key="4">
    <source>
        <dbReference type="ARBA" id="ARBA00022692"/>
    </source>
</evidence>
<evidence type="ECO:0000256" key="10">
    <source>
        <dbReference type="RuleBase" id="RU366002"/>
    </source>
</evidence>
<feature type="transmembrane region" description="Helical" evidence="10">
    <location>
        <begin position="269"/>
        <end position="287"/>
    </location>
</feature>
<feature type="transmembrane region" description="Helical" evidence="10">
    <location>
        <begin position="54"/>
        <end position="76"/>
    </location>
</feature>
<keyword evidence="10" id="KW-0050">Antiport</keyword>
<keyword evidence="7 10" id="KW-0406">Ion transport</keyword>
<name>A0A563DQ77_9MICO</name>
<reference evidence="12 13" key="1">
    <citation type="submission" date="2019-05" db="EMBL/GenBank/DDBJ databases">
        <authorList>
            <person name="Lee S.D."/>
        </authorList>
    </citation>
    <scope>NUCLEOTIDE SEQUENCE [LARGE SCALE GENOMIC DNA]</scope>
    <source>
        <strain evidence="12 13">C5-26</strain>
    </source>
</reference>
<feature type="transmembrane region" description="Helical" evidence="10">
    <location>
        <begin position="177"/>
        <end position="198"/>
    </location>
</feature>
<feature type="transmembrane region" description="Helical" evidence="10">
    <location>
        <begin position="369"/>
        <end position="389"/>
    </location>
</feature>
<evidence type="ECO:0000256" key="8">
    <source>
        <dbReference type="ARBA" id="ARBA00023136"/>
    </source>
</evidence>
<dbReference type="PROSITE" id="PS50271">
    <property type="entry name" value="ZF_UBP"/>
    <property type="match status" value="1"/>
</dbReference>
<organism evidence="12 13">
    <name type="scientific">Leekyejoonella antrihumi</name>
    <dbReference type="NCBI Taxonomy" id="1660198"/>
    <lineage>
        <taxon>Bacteria</taxon>
        <taxon>Bacillati</taxon>
        <taxon>Actinomycetota</taxon>
        <taxon>Actinomycetes</taxon>
        <taxon>Micrococcales</taxon>
        <taxon>Dermacoccaceae</taxon>
        <taxon>Leekyejoonella</taxon>
    </lineage>
</organism>
<keyword evidence="9 10" id="KW-0739">Sodium transport</keyword>
<feature type="transmembrane region" description="Helical" evidence="10">
    <location>
        <begin position="229"/>
        <end position="248"/>
    </location>
</feature>
<keyword evidence="8 10" id="KW-0472">Membrane</keyword>
<dbReference type="GO" id="GO:0008270">
    <property type="term" value="F:zinc ion binding"/>
    <property type="evidence" value="ECO:0007669"/>
    <property type="project" value="InterPro"/>
</dbReference>
<keyword evidence="13" id="KW-1185">Reference proteome</keyword>
<dbReference type="Gene3D" id="6.10.140.1330">
    <property type="match status" value="1"/>
</dbReference>
<dbReference type="InterPro" id="IPR018422">
    <property type="entry name" value="Cation/H_exchanger_CPA1"/>
</dbReference>
<comment type="caution">
    <text evidence="12">The sequence shown here is derived from an EMBL/GenBank/DDBJ whole genome shotgun (WGS) entry which is preliminary data.</text>
</comment>
<dbReference type="Gene3D" id="3.30.40.10">
    <property type="entry name" value="Zinc/RING finger domain, C3HC4 (zinc finger)"/>
    <property type="match status" value="1"/>
</dbReference>
<comment type="caution">
    <text evidence="10">Lacks conserved residue(s) required for the propagation of feature annotation.</text>
</comment>
<dbReference type="PANTHER" id="PTHR10110:SF86">
    <property type="entry name" value="SODIUM_HYDROGEN EXCHANGER 7"/>
    <property type="match status" value="1"/>
</dbReference>
<feature type="transmembrane region" description="Helical" evidence="10">
    <location>
        <begin position="110"/>
        <end position="130"/>
    </location>
</feature>
<dbReference type="GO" id="GO:0098719">
    <property type="term" value="P:sodium ion import across plasma membrane"/>
    <property type="evidence" value="ECO:0007669"/>
    <property type="project" value="TreeGrafter"/>
</dbReference>
<dbReference type="NCBIfam" id="TIGR00831">
    <property type="entry name" value="a_cpa1"/>
    <property type="match status" value="1"/>
</dbReference>
<evidence type="ECO:0000256" key="3">
    <source>
        <dbReference type="ARBA" id="ARBA00022475"/>
    </source>
</evidence>
<evidence type="ECO:0000256" key="2">
    <source>
        <dbReference type="ARBA" id="ARBA00022448"/>
    </source>
</evidence>
<dbReference type="GO" id="GO:0051453">
    <property type="term" value="P:regulation of intracellular pH"/>
    <property type="evidence" value="ECO:0007669"/>
    <property type="project" value="TreeGrafter"/>
</dbReference>
<gene>
    <name evidence="12" type="ORF">FGL98_24360</name>
</gene>
<dbReference type="InterPro" id="IPR013083">
    <property type="entry name" value="Znf_RING/FYVE/PHD"/>
</dbReference>
<dbReference type="SMART" id="SM00290">
    <property type="entry name" value="ZnF_UBP"/>
    <property type="match status" value="1"/>
</dbReference>
<evidence type="ECO:0000313" key="13">
    <source>
        <dbReference type="Proteomes" id="UP000320244"/>
    </source>
</evidence>